<dbReference type="AlphaFoldDB" id="A0A0H5DJF0"/>
<gene>
    <name evidence="2" type="ORF">NIT7321_03839</name>
</gene>
<reference evidence="3" key="1">
    <citation type="submission" date="2015-05" db="EMBL/GenBank/DDBJ databases">
        <authorList>
            <person name="Rodrigo-Torres Lidia"/>
            <person name="Arahal R.David."/>
        </authorList>
    </citation>
    <scope>NUCLEOTIDE SEQUENCE [LARGE SCALE GENOMIC DNA]</scope>
    <source>
        <strain evidence="3">CECT 7321</strain>
    </source>
</reference>
<evidence type="ECO:0000259" key="1">
    <source>
        <dbReference type="Pfam" id="PF13521"/>
    </source>
</evidence>
<accession>A0A0H5DJF0</accession>
<dbReference type="Gene3D" id="3.40.50.300">
    <property type="entry name" value="P-loop containing nucleotide triphosphate hydrolases"/>
    <property type="match status" value="1"/>
</dbReference>
<proteinExistence type="predicted"/>
<dbReference type="InterPro" id="IPR027417">
    <property type="entry name" value="P-loop_NTPase"/>
</dbReference>
<dbReference type="InterPro" id="IPR038727">
    <property type="entry name" value="NadR/Ttd14_AAA_dom"/>
</dbReference>
<dbReference type="SUPFAM" id="SSF52540">
    <property type="entry name" value="P-loop containing nucleoside triphosphate hydrolases"/>
    <property type="match status" value="1"/>
</dbReference>
<dbReference type="EMBL" id="CVRL01000046">
    <property type="protein sequence ID" value="CRL12955.1"/>
    <property type="molecule type" value="Genomic_DNA"/>
</dbReference>
<dbReference type="Pfam" id="PF13521">
    <property type="entry name" value="AAA_28"/>
    <property type="match status" value="1"/>
</dbReference>
<sequence>MHKFLLTGCSGGGKSTLIEALAGRGITTVPEPGRRVIAAAQAAGSDALPWQNLSAFLADALELAHADLARLKETAAPVVFDRGVLDAAVALRHHCGTPLDHSFRGAFPYASCVFVAPDWPDLFQVDAERRHSLQDAQAEYRRILTAIRELRLEPVFLPRTTVADRVSFVMNAIRSRS</sequence>
<organism evidence="2 3">
    <name type="scientific">Phaeobacter italicus</name>
    <dbReference type="NCBI Taxonomy" id="481446"/>
    <lineage>
        <taxon>Bacteria</taxon>
        <taxon>Pseudomonadati</taxon>
        <taxon>Pseudomonadota</taxon>
        <taxon>Alphaproteobacteria</taxon>
        <taxon>Rhodobacterales</taxon>
        <taxon>Roseobacteraceae</taxon>
        <taxon>Phaeobacter</taxon>
    </lineage>
</organism>
<evidence type="ECO:0000313" key="2">
    <source>
        <dbReference type="EMBL" id="CRL12955.1"/>
    </source>
</evidence>
<feature type="domain" description="NadR/Ttd14 AAA" evidence="1">
    <location>
        <begin position="3"/>
        <end position="165"/>
    </location>
</feature>
<keyword evidence="3" id="KW-1185">Reference proteome</keyword>
<dbReference type="RefSeq" id="WP_165589948.1">
    <property type="nucleotide sequence ID" value="NZ_BSKQ01000001.1"/>
</dbReference>
<protein>
    <recommendedName>
        <fullName evidence="1">NadR/Ttd14 AAA domain-containing protein</fullName>
    </recommendedName>
</protein>
<name>A0A0H5DJF0_9RHOB</name>
<dbReference type="Proteomes" id="UP000043764">
    <property type="component" value="Unassembled WGS sequence"/>
</dbReference>
<evidence type="ECO:0000313" key="3">
    <source>
        <dbReference type="Proteomes" id="UP000043764"/>
    </source>
</evidence>